<evidence type="ECO:0000256" key="11">
    <source>
        <dbReference type="RuleBase" id="RU363063"/>
    </source>
</evidence>
<dbReference type="PANTHER" id="PTHR11214">
    <property type="entry name" value="BETA-1,3-N-ACETYLGLUCOSAMINYLTRANSFERASE"/>
    <property type="match status" value="1"/>
</dbReference>
<accession>A0A210QH79</accession>
<evidence type="ECO:0000256" key="5">
    <source>
        <dbReference type="ARBA" id="ARBA00022692"/>
    </source>
</evidence>
<evidence type="ECO:0000256" key="10">
    <source>
        <dbReference type="ARBA" id="ARBA00023180"/>
    </source>
</evidence>
<keyword evidence="8 11" id="KW-0333">Golgi apparatus</keyword>
<keyword evidence="7 11" id="KW-1133">Transmembrane helix</keyword>
<dbReference type="OrthoDB" id="5512589at2759"/>
<feature type="transmembrane region" description="Helical" evidence="11">
    <location>
        <begin position="27"/>
        <end position="45"/>
    </location>
</feature>
<dbReference type="GO" id="GO:0016758">
    <property type="term" value="F:hexosyltransferase activity"/>
    <property type="evidence" value="ECO:0007669"/>
    <property type="project" value="InterPro"/>
</dbReference>
<comment type="similarity">
    <text evidence="2 11">Belongs to the glycosyltransferase 31 family.</text>
</comment>
<dbReference type="GO" id="GO:0006493">
    <property type="term" value="P:protein O-linked glycosylation"/>
    <property type="evidence" value="ECO:0007669"/>
    <property type="project" value="TreeGrafter"/>
</dbReference>
<evidence type="ECO:0000313" key="12">
    <source>
        <dbReference type="EMBL" id="OWF48077.1"/>
    </source>
</evidence>
<gene>
    <name evidence="12" type="ORF">KP79_PYT16304</name>
</gene>
<evidence type="ECO:0000256" key="9">
    <source>
        <dbReference type="ARBA" id="ARBA00023136"/>
    </source>
</evidence>
<dbReference type="EMBL" id="NEDP02003732">
    <property type="protein sequence ID" value="OWF48077.1"/>
    <property type="molecule type" value="Genomic_DNA"/>
</dbReference>
<keyword evidence="5 11" id="KW-0812">Transmembrane</keyword>
<dbReference type="Gene3D" id="3.90.550.50">
    <property type="match status" value="1"/>
</dbReference>
<name>A0A210QH79_MIZYE</name>
<dbReference type="InterPro" id="IPR002659">
    <property type="entry name" value="Glyco_trans_31"/>
</dbReference>
<comment type="caution">
    <text evidence="12">The sequence shown here is derived from an EMBL/GenBank/DDBJ whole genome shotgun (WGS) entry which is preliminary data.</text>
</comment>
<comment type="subcellular location">
    <subcellularLocation>
        <location evidence="1 11">Golgi apparatus membrane</location>
        <topology evidence="1 11">Single-pass type II membrane protein</topology>
    </subcellularLocation>
</comment>
<evidence type="ECO:0000256" key="4">
    <source>
        <dbReference type="ARBA" id="ARBA00022679"/>
    </source>
</evidence>
<sequence>MDVGKFTHIPKRLVLINRVAGQKIARYWILIFVFAAGFCLLLSHVSNVVSTPPPFAIVRTSNIFLHRNTQSDEGRRLKSIISEDDICNKGTFLLIAVCVSSSNFKQRSVIRNTWGSIVSNNNRVKLAFFLGNPNDTKIQQAIWVESERYHDIVQDNFVDSYRNLTLKSIFILKWSSTFCVDASYVLKADDDMFINVPYLINYLNTTNIHNAVIGQRIAASKPIRNKKSKWFTSESMYRDKYYPYYTSGTSYVISGDVVTKLYQSTFIEPFFWLEDVYITGLCRKRINASIIDNWDFSCLYRPPRGCSYKQAISGHRNSPEEITQIWLEMNDPRLNCSV</sequence>
<proteinExistence type="inferred from homology"/>
<keyword evidence="10" id="KW-0325">Glycoprotein</keyword>
<evidence type="ECO:0000313" key="13">
    <source>
        <dbReference type="Proteomes" id="UP000242188"/>
    </source>
</evidence>
<dbReference type="AlphaFoldDB" id="A0A210QH79"/>
<reference evidence="12 13" key="1">
    <citation type="journal article" date="2017" name="Nat. Ecol. Evol.">
        <title>Scallop genome provides insights into evolution of bilaterian karyotype and development.</title>
        <authorList>
            <person name="Wang S."/>
            <person name="Zhang J."/>
            <person name="Jiao W."/>
            <person name="Li J."/>
            <person name="Xun X."/>
            <person name="Sun Y."/>
            <person name="Guo X."/>
            <person name="Huan P."/>
            <person name="Dong B."/>
            <person name="Zhang L."/>
            <person name="Hu X."/>
            <person name="Sun X."/>
            <person name="Wang J."/>
            <person name="Zhao C."/>
            <person name="Wang Y."/>
            <person name="Wang D."/>
            <person name="Huang X."/>
            <person name="Wang R."/>
            <person name="Lv J."/>
            <person name="Li Y."/>
            <person name="Zhang Z."/>
            <person name="Liu B."/>
            <person name="Lu W."/>
            <person name="Hui Y."/>
            <person name="Liang J."/>
            <person name="Zhou Z."/>
            <person name="Hou R."/>
            <person name="Li X."/>
            <person name="Liu Y."/>
            <person name="Li H."/>
            <person name="Ning X."/>
            <person name="Lin Y."/>
            <person name="Zhao L."/>
            <person name="Xing Q."/>
            <person name="Dou J."/>
            <person name="Li Y."/>
            <person name="Mao J."/>
            <person name="Guo H."/>
            <person name="Dou H."/>
            <person name="Li T."/>
            <person name="Mu C."/>
            <person name="Jiang W."/>
            <person name="Fu Q."/>
            <person name="Fu X."/>
            <person name="Miao Y."/>
            <person name="Liu J."/>
            <person name="Yu Q."/>
            <person name="Li R."/>
            <person name="Liao H."/>
            <person name="Li X."/>
            <person name="Kong Y."/>
            <person name="Jiang Z."/>
            <person name="Chourrout D."/>
            <person name="Li R."/>
            <person name="Bao Z."/>
        </authorList>
    </citation>
    <scope>NUCLEOTIDE SEQUENCE [LARGE SCALE GENOMIC DNA]</scope>
    <source>
        <strain evidence="12 13">PY_sf001</strain>
    </source>
</reference>
<protein>
    <recommendedName>
        <fullName evidence="11">Hexosyltransferase</fullName>
        <ecNumber evidence="11">2.4.1.-</ecNumber>
    </recommendedName>
</protein>
<organism evidence="12 13">
    <name type="scientific">Mizuhopecten yessoensis</name>
    <name type="common">Japanese scallop</name>
    <name type="synonym">Patinopecten yessoensis</name>
    <dbReference type="NCBI Taxonomy" id="6573"/>
    <lineage>
        <taxon>Eukaryota</taxon>
        <taxon>Metazoa</taxon>
        <taxon>Spiralia</taxon>
        <taxon>Lophotrochozoa</taxon>
        <taxon>Mollusca</taxon>
        <taxon>Bivalvia</taxon>
        <taxon>Autobranchia</taxon>
        <taxon>Pteriomorphia</taxon>
        <taxon>Pectinida</taxon>
        <taxon>Pectinoidea</taxon>
        <taxon>Pectinidae</taxon>
        <taxon>Mizuhopecten</taxon>
    </lineage>
</organism>
<evidence type="ECO:0000256" key="2">
    <source>
        <dbReference type="ARBA" id="ARBA00008661"/>
    </source>
</evidence>
<evidence type="ECO:0000256" key="6">
    <source>
        <dbReference type="ARBA" id="ARBA00022968"/>
    </source>
</evidence>
<keyword evidence="13" id="KW-1185">Reference proteome</keyword>
<keyword evidence="9 11" id="KW-0472">Membrane</keyword>
<keyword evidence="6 11" id="KW-0735">Signal-anchor</keyword>
<dbReference type="PANTHER" id="PTHR11214:SF314">
    <property type="entry name" value="HEXOSYLTRANSFERASE"/>
    <property type="match status" value="1"/>
</dbReference>
<keyword evidence="4 12" id="KW-0808">Transferase</keyword>
<evidence type="ECO:0000256" key="1">
    <source>
        <dbReference type="ARBA" id="ARBA00004323"/>
    </source>
</evidence>
<dbReference type="GO" id="GO:0000139">
    <property type="term" value="C:Golgi membrane"/>
    <property type="evidence" value="ECO:0007669"/>
    <property type="project" value="UniProtKB-SubCell"/>
</dbReference>
<dbReference type="EC" id="2.4.1.-" evidence="11"/>
<keyword evidence="3 11" id="KW-0328">Glycosyltransferase</keyword>
<dbReference type="FunFam" id="3.90.550.50:FF:000001">
    <property type="entry name" value="Hexosyltransferase"/>
    <property type="match status" value="1"/>
</dbReference>
<dbReference type="Pfam" id="PF01762">
    <property type="entry name" value="Galactosyl_T"/>
    <property type="match status" value="1"/>
</dbReference>
<dbReference type="STRING" id="6573.A0A210QH79"/>
<evidence type="ECO:0000256" key="3">
    <source>
        <dbReference type="ARBA" id="ARBA00022676"/>
    </source>
</evidence>
<evidence type="ECO:0000256" key="7">
    <source>
        <dbReference type="ARBA" id="ARBA00022989"/>
    </source>
</evidence>
<dbReference type="Proteomes" id="UP000242188">
    <property type="component" value="Unassembled WGS sequence"/>
</dbReference>
<evidence type="ECO:0000256" key="8">
    <source>
        <dbReference type="ARBA" id="ARBA00023034"/>
    </source>
</evidence>